<feature type="region of interest" description="Disordered" evidence="13">
    <location>
        <begin position="348"/>
        <end position="396"/>
    </location>
</feature>
<dbReference type="InterPro" id="IPR050546">
    <property type="entry name" value="Glycosyl_Hydrlase_16"/>
</dbReference>
<dbReference type="EC" id="3.2.1.14" evidence="3"/>
<feature type="domain" description="GH16" evidence="16">
    <location>
        <begin position="42"/>
        <end position="236"/>
    </location>
</feature>
<evidence type="ECO:0000313" key="18">
    <source>
        <dbReference type="Proteomes" id="UP000557566"/>
    </source>
</evidence>
<evidence type="ECO:0000313" key="17">
    <source>
        <dbReference type="EMBL" id="KAF4510984.1"/>
    </source>
</evidence>
<dbReference type="EMBL" id="JAAVMX010000003">
    <property type="protein sequence ID" value="KAF4510984.1"/>
    <property type="molecule type" value="Genomic_DNA"/>
</dbReference>
<evidence type="ECO:0000256" key="14">
    <source>
        <dbReference type="SAM" id="Phobius"/>
    </source>
</evidence>
<gene>
    <name evidence="17" type="ORF">G6O67_002826</name>
</gene>
<name>A0A8H4PV21_9HYPO</name>
<evidence type="ECO:0000256" key="9">
    <source>
        <dbReference type="ARBA" id="ARBA00023180"/>
    </source>
</evidence>
<evidence type="ECO:0000256" key="13">
    <source>
        <dbReference type="SAM" id="MobiDB-lite"/>
    </source>
</evidence>
<evidence type="ECO:0000256" key="12">
    <source>
        <dbReference type="ARBA" id="ARBA00038074"/>
    </source>
</evidence>
<evidence type="ECO:0000256" key="6">
    <source>
        <dbReference type="ARBA" id="ARBA00022729"/>
    </source>
</evidence>
<keyword evidence="5" id="KW-0808">Transferase</keyword>
<evidence type="ECO:0000256" key="3">
    <source>
        <dbReference type="ARBA" id="ARBA00012729"/>
    </source>
</evidence>
<feature type="region of interest" description="Disordered" evidence="13">
    <location>
        <begin position="435"/>
        <end position="557"/>
    </location>
</feature>
<dbReference type="GO" id="GO:0016757">
    <property type="term" value="F:glycosyltransferase activity"/>
    <property type="evidence" value="ECO:0007669"/>
    <property type="project" value="UniProtKB-KW"/>
</dbReference>
<keyword evidence="18" id="KW-1185">Reference proteome</keyword>
<reference evidence="17 18" key="1">
    <citation type="journal article" date="2020" name="Genome Biol. Evol.">
        <title>A new high-quality draft genome assembly of the Chinese cordyceps Ophiocordyceps sinensis.</title>
        <authorList>
            <person name="Shu R."/>
            <person name="Zhang J."/>
            <person name="Meng Q."/>
            <person name="Zhang H."/>
            <person name="Zhou G."/>
            <person name="Li M."/>
            <person name="Wu P."/>
            <person name="Zhao Y."/>
            <person name="Chen C."/>
            <person name="Qin Q."/>
        </authorList>
    </citation>
    <scope>NUCLEOTIDE SEQUENCE [LARGE SCALE GENOMIC DNA]</scope>
    <source>
        <strain evidence="17 18">IOZ07</strain>
    </source>
</reference>
<dbReference type="Gene3D" id="2.60.120.200">
    <property type="match status" value="1"/>
</dbReference>
<evidence type="ECO:0000256" key="10">
    <source>
        <dbReference type="ARBA" id="ARBA00023295"/>
    </source>
</evidence>
<dbReference type="GO" id="GO:0016020">
    <property type="term" value="C:membrane"/>
    <property type="evidence" value="ECO:0007669"/>
    <property type="project" value="UniProtKB-SubCell"/>
</dbReference>
<comment type="catalytic activity">
    <reaction evidence="1">
        <text>Random endo-hydrolysis of N-acetyl-beta-D-glucosaminide (1-&gt;4)-beta-linkages in chitin and chitodextrins.</text>
        <dbReference type="EC" id="3.2.1.14"/>
    </reaction>
</comment>
<dbReference type="SUPFAM" id="SSF49899">
    <property type="entry name" value="Concanavalin A-like lectins/glucanases"/>
    <property type="match status" value="1"/>
</dbReference>
<feature type="chain" id="PRO_5034107548" description="chitinase" evidence="15">
    <location>
        <begin position="19"/>
        <end position="557"/>
    </location>
</feature>
<keyword evidence="11" id="KW-0961">Cell wall biogenesis/degradation</keyword>
<keyword evidence="7" id="KW-0378">Hydrolase</keyword>
<accession>A0A8H4PV21</accession>
<keyword evidence="14" id="KW-1133">Transmembrane helix</keyword>
<dbReference type="AlphaFoldDB" id="A0A8H4PV21"/>
<dbReference type="PANTHER" id="PTHR10963">
    <property type="entry name" value="GLYCOSYL HYDROLASE-RELATED"/>
    <property type="match status" value="1"/>
</dbReference>
<dbReference type="CDD" id="cd02183">
    <property type="entry name" value="GH16_fungal_CRH1_transglycosylase"/>
    <property type="match status" value="1"/>
</dbReference>
<comment type="similarity">
    <text evidence="12">Belongs to the glycosyl hydrolase 16 family. CRH1 subfamily.</text>
</comment>
<evidence type="ECO:0000256" key="8">
    <source>
        <dbReference type="ARBA" id="ARBA00023136"/>
    </source>
</evidence>
<dbReference type="InterPro" id="IPR000757">
    <property type="entry name" value="Beta-glucanase-like"/>
</dbReference>
<dbReference type="GO" id="GO:0009277">
    <property type="term" value="C:fungal-type cell wall"/>
    <property type="evidence" value="ECO:0007669"/>
    <property type="project" value="TreeGrafter"/>
</dbReference>
<dbReference type="PROSITE" id="PS51762">
    <property type="entry name" value="GH16_2"/>
    <property type="match status" value="1"/>
</dbReference>
<comment type="caution">
    <text evidence="17">The sequence shown here is derived from an EMBL/GenBank/DDBJ whole genome shotgun (WGS) entry which is preliminary data.</text>
</comment>
<dbReference type="Pfam" id="PF00722">
    <property type="entry name" value="Glyco_hydro_16"/>
    <property type="match status" value="1"/>
</dbReference>
<evidence type="ECO:0000256" key="11">
    <source>
        <dbReference type="ARBA" id="ARBA00023316"/>
    </source>
</evidence>
<keyword evidence="14" id="KW-0812">Transmembrane</keyword>
<evidence type="ECO:0000256" key="2">
    <source>
        <dbReference type="ARBA" id="ARBA00004370"/>
    </source>
</evidence>
<feature type="signal peptide" evidence="15">
    <location>
        <begin position="1"/>
        <end position="18"/>
    </location>
</feature>
<dbReference type="GO" id="GO:0031505">
    <property type="term" value="P:fungal-type cell wall organization"/>
    <property type="evidence" value="ECO:0007669"/>
    <property type="project" value="TreeGrafter"/>
</dbReference>
<organism evidence="17 18">
    <name type="scientific">Ophiocordyceps sinensis</name>
    <dbReference type="NCBI Taxonomy" id="72228"/>
    <lineage>
        <taxon>Eukaryota</taxon>
        <taxon>Fungi</taxon>
        <taxon>Dikarya</taxon>
        <taxon>Ascomycota</taxon>
        <taxon>Pezizomycotina</taxon>
        <taxon>Sordariomycetes</taxon>
        <taxon>Hypocreomycetidae</taxon>
        <taxon>Hypocreales</taxon>
        <taxon>Ophiocordycipitaceae</taxon>
        <taxon>Ophiocordyceps</taxon>
    </lineage>
</organism>
<sequence length="557" mass="59054">MPPRRLLAGLGLLGLAAAQVATKCNPLERRDCPADPALGAAHQWTFERRPPAELWETTAGSVDYTPELGAAFTIARQGDSPTIRTAFYFFFGRAEVWLRAAPGRGIVSSVMWLSDDLDEVDWELLGSNATHATTNFFGKGRQDFRNGGAHPVAAVQDRFHNYTTVWTREQIDWYVDGDRVRSLAAADANHTDNYPQTPMRMSIGIWAGGDPSLPEGTRAWAGGDTDYAGGPYTMYLQKAHVTDYSTGSEYKYGDGSGSWQSIKVEGGNSTASTFLNQEPETSAREKWHGLSPASKIAIGTTVGAVALLAAAGLLFYFLRQRRIGAREASLAERRAEAERVEMEQFEHKGFDPDGYSARGGGELVGLQQQPPPLQHGRDDHRGSSRGGATMTDADSYHVPETTVASPLAASPWGGSVASTGPLAASASAASVASASTAARRGNRVASPAPSSHRRESSNALGFDFGVAPLSPDKPAQQPSRAPSPMAAAGRVRASTPLSRSQSPGLPPSGPLPSPRSQMRINPASRMGSPAPAIHSPLGPAAPGRSISDGRPGPHGRP</sequence>
<protein>
    <recommendedName>
        <fullName evidence="3">chitinase</fullName>
        <ecNumber evidence="3">3.2.1.14</ecNumber>
    </recommendedName>
</protein>
<dbReference type="GO" id="GO:0005975">
    <property type="term" value="P:carbohydrate metabolic process"/>
    <property type="evidence" value="ECO:0007669"/>
    <property type="project" value="InterPro"/>
</dbReference>
<dbReference type="InterPro" id="IPR013320">
    <property type="entry name" value="ConA-like_dom_sf"/>
</dbReference>
<dbReference type="GO" id="GO:0008843">
    <property type="term" value="F:endochitinase activity"/>
    <property type="evidence" value="ECO:0007669"/>
    <property type="project" value="UniProtKB-EC"/>
</dbReference>
<evidence type="ECO:0000256" key="15">
    <source>
        <dbReference type="SAM" id="SignalP"/>
    </source>
</evidence>
<evidence type="ECO:0000256" key="5">
    <source>
        <dbReference type="ARBA" id="ARBA00022679"/>
    </source>
</evidence>
<dbReference type="Proteomes" id="UP000557566">
    <property type="component" value="Unassembled WGS sequence"/>
</dbReference>
<evidence type="ECO:0000256" key="1">
    <source>
        <dbReference type="ARBA" id="ARBA00000822"/>
    </source>
</evidence>
<evidence type="ECO:0000256" key="7">
    <source>
        <dbReference type="ARBA" id="ARBA00022801"/>
    </source>
</evidence>
<evidence type="ECO:0000259" key="16">
    <source>
        <dbReference type="PROSITE" id="PS51762"/>
    </source>
</evidence>
<keyword evidence="4" id="KW-0328">Glycosyltransferase</keyword>
<keyword evidence="9" id="KW-0325">Glycoprotein</keyword>
<comment type="subcellular location">
    <subcellularLocation>
        <location evidence="2">Membrane</location>
    </subcellularLocation>
</comment>
<dbReference type="PANTHER" id="PTHR10963:SF27">
    <property type="entry name" value="GLYCOSIDASE-RELATED"/>
    <property type="match status" value="1"/>
</dbReference>
<feature type="compositionally biased region" description="Pro residues" evidence="13">
    <location>
        <begin position="504"/>
        <end position="513"/>
    </location>
</feature>
<keyword evidence="10" id="KW-0326">Glycosidase</keyword>
<keyword evidence="8 14" id="KW-0472">Membrane</keyword>
<dbReference type="OrthoDB" id="4781at2759"/>
<proteinExistence type="inferred from homology"/>
<keyword evidence="6 15" id="KW-0732">Signal</keyword>
<feature type="transmembrane region" description="Helical" evidence="14">
    <location>
        <begin position="296"/>
        <end position="318"/>
    </location>
</feature>
<evidence type="ECO:0000256" key="4">
    <source>
        <dbReference type="ARBA" id="ARBA00022676"/>
    </source>
</evidence>